<sequence length="729" mass="83040">MAGTIKSQGGSSSTEYRAIIVHTYGGTDLAKEVERILTGEKETVKRLLTCRKKTKIRGKMAEAYAIMDGKKETEFRMNSDNDPTDKSMSFIIDELTKKITKSKVCIFIVAADTVTDEWRKFEIDTLINLKESGILVNLIIVVNHGTPIEMIPINLINASNQVSPSSPRFSMELVNALTASYKSPPNSSPLTSLDPTNPSSGDLTLNILKSGYPLAIFLQSPDPKNLCSQCQLVLRLPRQSMCGHRFCSPCIEELSKKGEKCAPCFEEESVEYFLNFVERSFPDAATRRDLRRLEVACINENCQWKGRLGDYEDHMETCEYQQMACTKCGIIMLRSHLDDHIRTKCDMRDATCKFCKTIVPFKQLEPEHFKICELFPCKCEVCGKKKIPRNKMEQHKKNECAGSSDLCEFDCNMKIEKQKVDKHNQENITKHLDILLEKVIELRNGDTKTTFDHVEKLMNTVEKIEKRMKQIEEKIETSLGASGMPSATSESKKIEDLERRVEELEKKVSNFETVAAVLNREIKKSQEKLQQHEVQVQNNLEVISTLTTKITDLERIAAMKDIKLRDVETKFKELELTSYDGTLTWCIDDFNKKRKDAMSGMAASFYSPPFYSERHGYKMCLRIYLNGDGLGKKTHVSLYFVLLKGPYDGIQKWPFQHKVTFIMIDQGPTGAHLIDAFRPDATSASFKRPTTAMNVASGCPLFCALSQIDNKDFAYYKNDTMYIRVRVEE</sequence>
<dbReference type="InterPro" id="IPR002083">
    <property type="entry name" value="MATH/TRAF_dom"/>
</dbReference>
<keyword evidence="8" id="KW-0862">Zinc</keyword>
<dbReference type="InterPro" id="IPR013083">
    <property type="entry name" value="Znf_RING/FYVE/PHD"/>
</dbReference>
<dbReference type="Pfam" id="PF00097">
    <property type="entry name" value="zf-C3HC4"/>
    <property type="match status" value="1"/>
</dbReference>
<dbReference type="InterPro" id="IPR018957">
    <property type="entry name" value="Znf_C3HC4_RING-type"/>
</dbReference>
<keyword evidence="5" id="KW-0479">Metal-binding</keyword>
<dbReference type="PROSITE" id="PS50089">
    <property type="entry name" value="ZF_RING_2"/>
    <property type="match status" value="1"/>
</dbReference>
<reference evidence="11" key="1">
    <citation type="submission" date="2022-03" db="EMBL/GenBank/DDBJ databases">
        <authorList>
            <person name="Martin C."/>
        </authorList>
    </citation>
    <scope>NUCLEOTIDE SEQUENCE</scope>
</reference>
<dbReference type="InterPro" id="IPR001293">
    <property type="entry name" value="Znf_TRAF"/>
</dbReference>
<protein>
    <submittedName>
        <fullName evidence="11">Uncharacterized protein</fullName>
    </submittedName>
</protein>
<dbReference type="GO" id="GO:0009898">
    <property type="term" value="C:cytoplasmic side of plasma membrane"/>
    <property type="evidence" value="ECO:0007669"/>
    <property type="project" value="TreeGrafter"/>
</dbReference>
<evidence type="ECO:0000256" key="1">
    <source>
        <dbReference type="ARBA" id="ARBA00004496"/>
    </source>
</evidence>
<dbReference type="GO" id="GO:0008270">
    <property type="term" value="F:zinc ion binding"/>
    <property type="evidence" value="ECO:0007669"/>
    <property type="project" value="UniProtKB-KW"/>
</dbReference>
<name>A0A8J1U0J6_OWEFU</name>
<keyword evidence="3" id="KW-1017">Isopeptide bond</keyword>
<evidence type="ECO:0000256" key="10">
    <source>
        <dbReference type="ARBA" id="ARBA00023054"/>
    </source>
</evidence>
<dbReference type="InterPro" id="IPR001841">
    <property type="entry name" value="Znf_RING"/>
</dbReference>
<dbReference type="FunFam" id="2.60.210.10:FF:000001">
    <property type="entry name" value="TNF receptor-associated factor"/>
    <property type="match status" value="1"/>
</dbReference>
<dbReference type="SUPFAM" id="SSF49599">
    <property type="entry name" value="TRAF domain-like"/>
    <property type="match status" value="2"/>
</dbReference>
<dbReference type="GO" id="GO:0005737">
    <property type="term" value="C:cytoplasm"/>
    <property type="evidence" value="ECO:0007669"/>
    <property type="project" value="UniProtKB-SubCell"/>
</dbReference>
<keyword evidence="9" id="KW-0832">Ubl conjugation</keyword>
<dbReference type="SUPFAM" id="SSF57850">
    <property type="entry name" value="RING/U-box"/>
    <property type="match status" value="1"/>
</dbReference>
<keyword evidence="4" id="KW-0053">Apoptosis</keyword>
<evidence type="ECO:0000313" key="11">
    <source>
        <dbReference type="EMBL" id="CAH1787166.1"/>
    </source>
</evidence>
<dbReference type="Gene3D" id="2.60.210.10">
    <property type="entry name" value="Apoptosis, Tumor Necrosis Factor Receptor Associated Protein 2, Chain A"/>
    <property type="match status" value="1"/>
</dbReference>
<evidence type="ECO:0000256" key="8">
    <source>
        <dbReference type="ARBA" id="ARBA00022833"/>
    </source>
</evidence>
<keyword evidence="12" id="KW-1185">Reference proteome</keyword>
<dbReference type="EMBL" id="CAIIXF020000006">
    <property type="protein sequence ID" value="CAH1787166.1"/>
    <property type="molecule type" value="Genomic_DNA"/>
</dbReference>
<dbReference type="SMART" id="SM00061">
    <property type="entry name" value="MATH"/>
    <property type="match status" value="1"/>
</dbReference>
<dbReference type="PANTHER" id="PTHR10131:SF138">
    <property type="entry name" value="RE66324P"/>
    <property type="match status" value="1"/>
</dbReference>
<comment type="caution">
    <text evidence="11">The sequence shown here is derived from an EMBL/GenBank/DDBJ whole genome shotgun (WGS) entry which is preliminary data.</text>
</comment>
<evidence type="ECO:0000256" key="6">
    <source>
        <dbReference type="ARBA" id="ARBA00022737"/>
    </source>
</evidence>
<dbReference type="SUPFAM" id="SSF57997">
    <property type="entry name" value="Tropomyosin"/>
    <property type="match status" value="1"/>
</dbReference>
<evidence type="ECO:0000256" key="2">
    <source>
        <dbReference type="ARBA" id="ARBA00022490"/>
    </source>
</evidence>
<dbReference type="GO" id="GO:0043122">
    <property type="term" value="P:regulation of canonical NF-kappaB signal transduction"/>
    <property type="evidence" value="ECO:0007669"/>
    <property type="project" value="TreeGrafter"/>
</dbReference>
<keyword evidence="2" id="KW-0963">Cytoplasm</keyword>
<evidence type="ECO:0000256" key="9">
    <source>
        <dbReference type="ARBA" id="ARBA00022843"/>
    </source>
</evidence>
<accession>A0A8J1U0J6</accession>
<dbReference type="FunFam" id="3.30.40.10:FF:000189">
    <property type="entry name" value="TNF receptor-associated factor"/>
    <property type="match status" value="1"/>
</dbReference>
<dbReference type="InterPro" id="IPR049342">
    <property type="entry name" value="TRAF1-6_MATH_dom"/>
</dbReference>
<dbReference type="PROSITE" id="PS00518">
    <property type="entry name" value="ZF_RING_1"/>
    <property type="match status" value="1"/>
</dbReference>
<dbReference type="GO" id="GO:0006915">
    <property type="term" value="P:apoptotic process"/>
    <property type="evidence" value="ECO:0007669"/>
    <property type="project" value="UniProtKB-KW"/>
</dbReference>
<dbReference type="Gene3D" id="3.30.40.10">
    <property type="entry name" value="Zinc/RING finger domain, C3HC4 (zinc finger)"/>
    <property type="match status" value="3"/>
</dbReference>
<evidence type="ECO:0000256" key="5">
    <source>
        <dbReference type="ARBA" id="ARBA00022723"/>
    </source>
</evidence>
<dbReference type="Gene3D" id="1.20.5.170">
    <property type="match status" value="1"/>
</dbReference>
<dbReference type="PANTHER" id="PTHR10131">
    <property type="entry name" value="TNF RECEPTOR ASSOCIATED FACTOR"/>
    <property type="match status" value="1"/>
</dbReference>
<dbReference type="Pfam" id="PF16673">
    <property type="entry name" value="TRAF_BIRC3_bd"/>
    <property type="match status" value="1"/>
</dbReference>
<dbReference type="Pfam" id="PF02176">
    <property type="entry name" value="zf-TRAF"/>
    <property type="match status" value="2"/>
</dbReference>
<evidence type="ECO:0000313" key="12">
    <source>
        <dbReference type="Proteomes" id="UP000749559"/>
    </source>
</evidence>
<gene>
    <name evidence="11" type="ORF">OFUS_LOCUS12924</name>
</gene>
<organism evidence="11 12">
    <name type="scientific">Owenia fusiformis</name>
    <name type="common">Polychaete worm</name>
    <dbReference type="NCBI Taxonomy" id="6347"/>
    <lineage>
        <taxon>Eukaryota</taxon>
        <taxon>Metazoa</taxon>
        <taxon>Spiralia</taxon>
        <taxon>Lophotrochozoa</taxon>
        <taxon>Annelida</taxon>
        <taxon>Polychaeta</taxon>
        <taxon>Sedentaria</taxon>
        <taxon>Canalipalpata</taxon>
        <taxon>Sabellida</taxon>
        <taxon>Oweniida</taxon>
        <taxon>Oweniidae</taxon>
        <taxon>Owenia</taxon>
    </lineage>
</organism>
<keyword evidence="10" id="KW-0175">Coiled coil</keyword>
<keyword evidence="7" id="KW-0863">Zinc-finger</keyword>
<evidence type="ECO:0000256" key="3">
    <source>
        <dbReference type="ARBA" id="ARBA00022499"/>
    </source>
</evidence>
<dbReference type="Proteomes" id="UP000749559">
    <property type="component" value="Unassembled WGS sequence"/>
</dbReference>
<dbReference type="PROSITE" id="PS50145">
    <property type="entry name" value="ZF_TRAF"/>
    <property type="match status" value="2"/>
</dbReference>
<dbReference type="Pfam" id="PF21355">
    <property type="entry name" value="TRAF-mep_MATH"/>
    <property type="match status" value="1"/>
</dbReference>
<dbReference type="AlphaFoldDB" id="A0A8J1U0J6"/>
<evidence type="ECO:0000256" key="7">
    <source>
        <dbReference type="ARBA" id="ARBA00022771"/>
    </source>
</evidence>
<dbReference type="OrthoDB" id="6499288at2759"/>
<dbReference type="InterPro" id="IPR032070">
    <property type="entry name" value="TRAF_BIRC3-bd"/>
</dbReference>
<dbReference type="InterPro" id="IPR008974">
    <property type="entry name" value="TRAF-like"/>
</dbReference>
<comment type="subcellular location">
    <subcellularLocation>
        <location evidence="1">Cytoplasm</location>
    </subcellularLocation>
</comment>
<evidence type="ECO:0000256" key="4">
    <source>
        <dbReference type="ARBA" id="ARBA00022703"/>
    </source>
</evidence>
<dbReference type="GO" id="GO:0005164">
    <property type="term" value="F:tumor necrosis factor receptor binding"/>
    <property type="evidence" value="ECO:0007669"/>
    <property type="project" value="TreeGrafter"/>
</dbReference>
<dbReference type="PROSITE" id="PS50144">
    <property type="entry name" value="MATH"/>
    <property type="match status" value="1"/>
</dbReference>
<keyword evidence="6" id="KW-0677">Repeat</keyword>
<proteinExistence type="predicted"/>
<dbReference type="InterPro" id="IPR017907">
    <property type="entry name" value="Znf_RING_CS"/>
</dbReference>